<sequence length="77" mass="8814">MKDKNIYDLHSFYIKNSFNEASNWERIEGVSDGQARFDGSTHCNFKSESPKNAKLAKDTVNKLAFTGAVRRVIKFLK</sequence>
<dbReference type="Proteomes" id="UP000442694">
    <property type="component" value="Unassembled WGS sequence"/>
</dbReference>
<name>A0A833JCC4_9BACT</name>
<gene>
    <name evidence="1" type="ORF">GCL57_11620</name>
</gene>
<dbReference type="EMBL" id="WFLN01000008">
    <property type="protein sequence ID" value="KAB8029178.1"/>
    <property type="molecule type" value="Genomic_DNA"/>
</dbReference>
<reference evidence="1 2" key="1">
    <citation type="submission" date="2019-10" db="EMBL/GenBank/DDBJ databases">
        <title>New genus of Silvanigrellaceae.</title>
        <authorList>
            <person name="Pitt A."/>
            <person name="Hahn M.W."/>
        </authorList>
    </citation>
    <scope>NUCLEOTIDE SEQUENCE [LARGE SCALE GENOMIC DNA]</scope>
    <source>
        <strain evidence="1 2">33A1-SZDP</strain>
    </source>
</reference>
<protein>
    <submittedName>
        <fullName evidence="1">Uncharacterized protein</fullName>
    </submittedName>
</protein>
<keyword evidence="2" id="KW-1185">Reference proteome</keyword>
<evidence type="ECO:0000313" key="1">
    <source>
        <dbReference type="EMBL" id="KAB8029178.1"/>
    </source>
</evidence>
<organism evidence="1 2">
    <name type="scientific">Fluviispira multicolorata</name>
    <dbReference type="NCBI Taxonomy" id="2654512"/>
    <lineage>
        <taxon>Bacteria</taxon>
        <taxon>Pseudomonadati</taxon>
        <taxon>Bdellovibrionota</taxon>
        <taxon>Oligoflexia</taxon>
        <taxon>Silvanigrellales</taxon>
        <taxon>Silvanigrellaceae</taxon>
        <taxon>Fluviispira</taxon>
    </lineage>
</organism>
<dbReference type="RefSeq" id="WP_152213519.1">
    <property type="nucleotide sequence ID" value="NZ_WFLN01000008.1"/>
</dbReference>
<accession>A0A833JCC4</accession>
<proteinExistence type="predicted"/>
<evidence type="ECO:0000313" key="2">
    <source>
        <dbReference type="Proteomes" id="UP000442694"/>
    </source>
</evidence>
<comment type="caution">
    <text evidence="1">The sequence shown here is derived from an EMBL/GenBank/DDBJ whole genome shotgun (WGS) entry which is preliminary data.</text>
</comment>
<dbReference type="AlphaFoldDB" id="A0A833JCC4"/>